<evidence type="ECO:0000313" key="2">
    <source>
        <dbReference type="Proteomes" id="UP000886653"/>
    </source>
</evidence>
<proteinExistence type="predicted"/>
<dbReference type="AlphaFoldDB" id="A0A9P6NJQ9"/>
<gene>
    <name evidence="1" type="ORF">CROQUDRAFT_714569</name>
</gene>
<evidence type="ECO:0000313" key="1">
    <source>
        <dbReference type="EMBL" id="KAG0148286.1"/>
    </source>
</evidence>
<reference evidence="1" key="1">
    <citation type="submission" date="2013-11" db="EMBL/GenBank/DDBJ databases">
        <title>Genome sequence of the fusiform rust pathogen reveals effectors for host alternation and coevolution with pine.</title>
        <authorList>
            <consortium name="DOE Joint Genome Institute"/>
            <person name="Smith K."/>
            <person name="Pendleton A."/>
            <person name="Kubisiak T."/>
            <person name="Anderson C."/>
            <person name="Salamov A."/>
            <person name="Aerts A."/>
            <person name="Riley R."/>
            <person name="Clum A."/>
            <person name="Lindquist E."/>
            <person name="Ence D."/>
            <person name="Campbell M."/>
            <person name="Kronenberg Z."/>
            <person name="Feau N."/>
            <person name="Dhillon B."/>
            <person name="Hamelin R."/>
            <person name="Burleigh J."/>
            <person name="Smith J."/>
            <person name="Yandell M."/>
            <person name="Nelson C."/>
            <person name="Grigoriev I."/>
            <person name="Davis J."/>
        </authorList>
    </citation>
    <scope>NUCLEOTIDE SEQUENCE</scope>
    <source>
        <strain evidence="1">G11</strain>
    </source>
</reference>
<evidence type="ECO:0008006" key="3">
    <source>
        <dbReference type="Google" id="ProtNLM"/>
    </source>
</evidence>
<keyword evidence="2" id="KW-1185">Reference proteome</keyword>
<dbReference type="Proteomes" id="UP000886653">
    <property type="component" value="Unassembled WGS sequence"/>
</dbReference>
<organism evidence="1 2">
    <name type="scientific">Cronartium quercuum f. sp. fusiforme G11</name>
    <dbReference type="NCBI Taxonomy" id="708437"/>
    <lineage>
        <taxon>Eukaryota</taxon>
        <taxon>Fungi</taxon>
        <taxon>Dikarya</taxon>
        <taxon>Basidiomycota</taxon>
        <taxon>Pucciniomycotina</taxon>
        <taxon>Pucciniomycetes</taxon>
        <taxon>Pucciniales</taxon>
        <taxon>Coleosporiaceae</taxon>
        <taxon>Cronartium</taxon>
    </lineage>
</organism>
<name>A0A9P6NJQ9_9BASI</name>
<sequence>MNTLYITPNSHFVSPLSGFIHHQFSFILIFKEMNNLLYTLVFSSFFFFVSSSPSPAKPAIITGNYGVFCTSGADYVTDSSYTKYGPLNSLLACKAATTIGRRAASLYICPQKYCTHAVATGCGNYNDADMQDTTEPDPKKPETFMCSYAYSVNVRPPDDNKPIPPVDDAGIACRVEGQSRRVSCNQQVKWGHCYKCSWIGDFKT</sequence>
<accession>A0A9P6NJQ9</accession>
<comment type="caution">
    <text evidence="1">The sequence shown here is derived from an EMBL/GenBank/DDBJ whole genome shotgun (WGS) entry which is preliminary data.</text>
</comment>
<protein>
    <recommendedName>
        <fullName evidence="3">Secreted protein</fullName>
    </recommendedName>
</protein>
<dbReference type="EMBL" id="MU167238">
    <property type="protein sequence ID" value="KAG0148286.1"/>
    <property type="molecule type" value="Genomic_DNA"/>
</dbReference>